<sequence>MQPPYVVEEIAFDPENISAYLDSRLGPIEHLLSAADYQNLDREEVQQKLLASIVEQKSNPEFVSWAYQNYLWQQIEDKDLRYQNQYDLLVAYLSSLESADERRAIIGDYILEMEYYGAEAWAQAGRELLLQDLT</sequence>
<dbReference type="AlphaFoldDB" id="A0A2H0VIU5"/>
<evidence type="ECO:0000313" key="1">
    <source>
        <dbReference type="EMBL" id="PIR99003.1"/>
    </source>
</evidence>
<reference evidence="2" key="1">
    <citation type="submission" date="2017-09" db="EMBL/GenBank/DDBJ databases">
        <title>Depth-based differentiation of microbial function through sediment-hosted aquifers and enrichment of novel symbionts in the deep terrestrial subsurface.</title>
        <authorList>
            <person name="Probst A.J."/>
            <person name="Ladd B."/>
            <person name="Jarett J.K."/>
            <person name="Geller-Mcgrath D.E."/>
            <person name="Sieber C.M.K."/>
            <person name="Emerson J.B."/>
            <person name="Anantharaman K."/>
            <person name="Thomas B.C."/>
            <person name="Malmstrom R."/>
            <person name="Stieglmeier M."/>
            <person name="Klingl A."/>
            <person name="Woyke T."/>
            <person name="Ryan C.M."/>
            <person name="Banfield J.F."/>
        </authorList>
    </citation>
    <scope>NUCLEOTIDE SEQUENCE [LARGE SCALE GENOMIC DNA]</scope>
</reference>
<accession>A0A2H0VIU5</accession>
<organism evidence="1 2">
    <name type="scientific">Candidatus Collierbacteria bacterium CG10_big_fil_rev_8_21_14_0_10_44_9</name>
    <dbReference type="NCBI Taxonomy" id="1974535"/>
    <lineage>
        <taxon>Bacteria</taxon>
        <taxon>Candidatus Collieribacteriota</taxon>
    </lineage>
</organism>
<name>A0A2H0VIU5_9BACT</name>
<evidence type="ECO:0000313" key="2">
    <source>
        <dbReference type="Proteomes" id="UP000230796"/>
    </source>
</evidence>
<dbReference type="Proteomes" id="UP000230796">
    <property type="component" value="Unassembled WGS sequence"/>
</dbReference>
<gene>
    <name evidence="1" type="ORF">COT87_01745</name>
</gene>
<proteinExistence type="predicted"/>
<comment type="caution">
    <text evidence="1">The sequence shown here is derived from an EMBL/GenBank/DDBJ whole genome shotgun (WGS) entry which is preliminary data.</text>
</comment>
<protein>
    <submittedName>
        <fullName evidence="1">Uncharacterized protein</fullName>
    </submittedName>
</protein>
<dbReference type="EMBL" id="PFAF01000034">
    <property type="protein sequence ID" value="PIR99003.1"/>
    <property type="molecule type" value="Genomic_DNA"/>
</dbReference>